<reference evidence="1 2" key="1">
    <citation type="journal article" date="2007" name="J. Virol.">
        <title>Genomic and morphological features of a banchine polydnavirus: comparison with bracoviruses and ichnoviruses.</title>
        <authorList>
            <person name="Lapointe R."/>
            <person name="Tanaka K."/>
            <person name="Barney W.E."/>
            <person name="Whitfield J.B."/>
            <person name="Banks J.C."/>
            <person name="Beliveau C."/>
            <person name="Stoltz D."/>
            <person name="Webb B.A."/>
            <person name="Cusson M."/>
        </authorList>
    </citation>
    <scope>NUCLEOTIDE SEQUENCE [LARGE SCALE GENOMIC DNA]</scope>
</reference>
<sequence length="108" mass="12202">MTFQSYGFSIEGGGGKGTLTEIFLFLLSQNLIWKYYESQSVHAVSQLSCKYLIYGKKVPASCLSYIWGCSDPTQNVGQLKLLSSDSSRRDESNEPRYLTKFLRKVSQP</sequence>
<accession>A2Q000</accession>
<dbReference type="EMBL" id="AB290007">
    <property type="protein sequence ID" value="BAF45572.1"/>
    <property type="molecule type" value="Genomic_DNA"/>
</dbReference>
<proteinExistence type="predicted"/>
<dbReference type="KEGG" id="vg:5179621"/>
<evidence type="ECO:0000313" key="2">
    <source>
        <dbReference type="Proteomes" id="UP000203987"/>
    </source>
</evidence>
<dbReference type="Proteomes" id="UP000203987">
    <property type="component" value="Genome"/>
</dbReference>
<name>A2Q000_9VIRU</name>
<dbReference type="GeneID" id="5179621"/>
<evidence type="ECO:0000313" key="1">
    <source>
        <dbReference type="EMBL" id="BAF45572.1"/>
    </source>
</evidence>
<dbReference type="RefSeq" id="YP_001029434.1">
    <property type="nucleotide sequence ID" value="NC_008932.1"/>
</dbReference>
<organism evidence="1 2">
    <name type="scientific">Ichnoviriform fumiferanae</name>
    <dbReference type="NCBI Taxonomy" id="419435"/>
    <lineage>
        <taxon>Viruses</taxon>
        <taxon>Viruses incertae sedis</taxon>
        <taxon>Polydnaviriformidae</taxon>
        <taxon>Ichnoviriform</taxon>
    </lineage>
</organism>
<protein>
    <submittedName>
        <fullName evidence="1">GfV-E1-ORF1</fullName>
    </submittedName>
</protein>